<accession>A0A4R9AX51</accession>
<sequence>MMCRRVSTLMWQPSEYPRGPSLCSRKADLGRADRSFVVAPSTGGEGKSTTSSNLAIARSDAGARFLLVDADLRSPKIAESTHSRRHRRPLPAVGGRVHLRGCPGPRPAGALMCAVFADGCDGIWPPTVP</sequence>
<dbReference type="Pfam" id="PF01656">
    <property type="entry name" value="CbiA"/>
    <property type="match status" value="1"/>
</dbReference>
<organism evidence="2 3">
    <name type="scientific">Cryobacterium gelidum</name>
    <dbReference type="NCBI Taxonomy" id="1259164"/>
    <lineage>
        <taxon>Bacteria</taxon>
        <taxon>Bacillati</taxon>
        <taxon>Actinomycetota</taxon>
        <taxon>Actinomycetes</taxon>
        <taxon>Micrococcales</taxon>
        <taxon>Microbacteriaceae</taxon>
        <taxon>Cryobacterium</taxon>
    </lineage>
</organism>
<evidence type="ECO:0000313" key="3">
    <source>
        <dbReference type="Proteomes" id="UP000297983"/>
    </source>
</evidence>
<dbReference type="Proteomes" id="UP000297983">
    <property type="component" value="Unassembled WGS sequence"/>
</dbReference>
<dbReference type="InterPro" id="IPR027417">
    <property type="entry name" value="P-loop_NTPase"/>
</dbReference>
<dbReference type="InterPro" id="IPR002586">
    <property type="entry name" value="CobQ/CobB/MinD/ParA_Nub-bd_dom"/>
</dbReference>
<protein>
    <recommendedName>
        <fullName evidence="1">CobQ/CobB/MinD/ParA nucleotide binding domain-containing protein</fullName>
    </recommendedName>
</protein>
<feature type="domain" description="CobQ/CobB/MinD/ParA nucleotide binding" evidence="1">
    <location>
        <begin position="37"/>
        <end position="77"/>
    </location>
</feature>
<dbReference type="AlphaFoldDB" id="A0A4R9AX51"/>
<keyword evidence="3" id="KW-1185">Reference proteome</keyword>
<gene>
    <name evidence="2" type="ORF">E3T50_07490</name>
</gene>
<name>A0A4R9AX51_9MICO</name>
<evidence type="ECO:0000313" key="2">
    <source>
        <dbReference type="EMBL" id="TFD71396.1"/>
    </source>
</evidence>
<evidence type="ECO:0000259" key="1">
    <source>
        <dbReference type="Pfam" id="PF01656"/>
    </source>
</evidence>
<dbReference type="EMBL" id="SOHL01000013">
    <property type="protein sequence ID" value="TFD71396.1"/>
    <property type="molecule type" value="Genomic_DNA"/>
</dbReference>
<dbReference type="Gene3D" id="3.40.50.300">
    <property type="entry name" value="P-loop containing nucleotide triphosphate hydrolases"/>
    <property type="match status" value="1"/>
</dbReference>
<reference evidence="2 3" key="1">
    <citation type="submission" date="2019-03" db="EMBL/GenBank/DDBJ databases">
        <title>Genomics of glacier-inhabiting Cryobacterium strains.</title>
        <authorList>
            <person name="Liu Q."/>
            <person name="Xin Y.-H."/>
        </authorList>
    </citation>
    <scope>NUCLEOTIDE SEQUENCE [LARGE SCALE GENOMIC DNA]</scope>
    <source>
        <strain evidence="2 3">Hz16</strain>
    </source>
</reference>
<dbReference type="RefSeq" id="WP_134551268.1">
    <property type="nucleotide sequence ID" value="NZ_SOHL01000013.1"/>
</dbReference>
<comment type="caution">
    <text evidence="2">The sequence shown here is derived from an EMBL/GenBank/DDBJ whole genome shotgun (WGS) entry which is preliminary data.</text>
</comment>
<dbReference type="SUPFAM" id="SSF52540">
    <property type="entry name" value="P-loop containing nucleoside triphosphate hydrolases"/>
    <property type="match status" value="1"/>
</dbReference>
<proteinExistence type="predicted"/>